<sequence>MQWKVKGQAWRRNLLLLQRRITGKECPKMISQKCLDEVSFLLSQPYEKRYVQLHRDISMNYKIDLKLISTRHLLDILPL</sequence>
<dbReference type="Proteomes" id="UP001055879">
    <property type="component" value="Linkage Group LG03"/>
</dbReference>
<accession>A0ACB9DMI5</accession>
<comment type="caution">
    <text evidence="1">The sequence shown here is derived from an EMBL/GenBank/DDBJ whole genome shotgun (WGS) entry which is preliminary data.</text>
</comment>
<organism evidence="1 2">
    <name type="scientific">Arctium lappa</name>
    <name type="common">Greater burdock</name>
    <name type="synonym">Lappa major</name>
    <dbReference type="NCBI Taxonomy" id="4217"/>
    <lineage>
        <taxon>Eukaryota</taxon>
        <taxon>Viridiplantae</taxon>
        <taxon>Streptophyta</taxon>
        <taxon>Embryophyta</taxon>
        <taxon>Tracheophyta</taxon>
        <taxon>Spermatophyta</taxon>
        <taxon>Magnoliopsida</taxon>
        <taxon>eudicotyledons</taxon>
        <taxon>Gunneridae</taxon>
        <taxon>Pentapetalae</taxon>
        <taxon>asterids</taxon>
        <taxon>campanulids</taxon>
        <taxon>Asterales</taxon>
        <taxon>Asteraceae</taxon>
        <taxon>Carduoideae</taxon>
        <taxon>Cardueae</taxon>
        <taxon>Arctiinae</taxon>
        <taxon>Arctium</taxon>
    </lineage>
</organism>
<gene>
    <name evidence="1" type="ORF">L6452_09987</name>
</gene>
<keyword evidence="2" id="KW-1185">Reference proteome</keyword>
<evidence type="ECO:0000313" key="2">
    <source>
        <dbReference type="Proteomes" id="UP001055879"/>
    </source>
</evidence>
<proteinExistence type="predicted"/>
<reference evidence="2" key="1">
    <citation type="journal article" date="2022" name="Mol. Ecol. Resour.">
        <title>The genomes of chicory, endive, great burdock and yacon provide insights into Asteraceae palaeo-polyploidization history and plant inulin production.</title>
        <authorList>
            <person name="Fan W."/>
            <person name="Wang S."/>
            <person name="Wang H."/>
            <person name="Wang A."/>
            <person name="Jiang F."/>
            <person name="Liu H."/>
            <person name="Zhao H."/>
            <person name="Xu D."/>
            <person name="Zhang Y."/>
        </authorList>
    </citation>
    <scope>NUCLEOTIDE SEQUENCE [LARGE SCALE GENOMIC DNA]</scope>
    <source>
        <strain evidence="2">cv. Niubang</strain>
    </source>
</reference>
<protein>
    <submittedName>
        <fullName evidence="1">Uncharacterized protein</fullName>
    </submittedName>
</protein>
<dbReference type="EMBL" id="CM042049">
    <property type="protein sequence ID" value="KAI3747522.1"/>
    <property type="molecule type" value="Genomic_DNA"/>
</dbReference>
<name>A0ACB9DMI5_ARCLA</name>
<evidence type="ECO:0000313" key="1">
    <source>
        <dbReference type="EMBL" id="KAI3747522.1"/>
    </source>
</evidence>
<reference evidence="1 2" key="2">
    <citation type="journal article" date="2022" name="Mol. Ecol. Resour.">
        <title>The genomes of chicory, endive, great burdock and yacon provide insights into Asteraceae paleo-polyploidization history and plant inulin production.</title>
        <authorList>
            <person name="Fan W."/>
            <person name="Wang S."/>
            <person name="Wang H."/>
            <person name="Wang A."/>
            <person name="Jiang F."/>
            <person name="Liu H."/>
            <person name="Zhao H."/>
            <person name="Xu D."/>
            <person name="Zhang Y."/>
        </authorList>
    </citation>
    <scope>NUCLEOTIDE SEQUENCE [LARGE SCALE GENOMIC DNA]</scope>
    <source>
        <strain evidence="2">cv. Niubang</strain>
    </source>
</reference>